<evidence type="ECO:0000256" key="1">
    <source>
        <dbReference type="SAM" id="MobiDB-lite"/>
    </source>
</evidence>
<reference evidence="2" key="1">
    <citation type="journal article" date="2022" name="bioRxiv">
        <title>Genomics of Preaxostyla Flagellates Illuminates Evolutionary Transitions and the Path Towards Mitochondrial Loss.</title>
        <authorList>
            <person name="Novak L.V.F."/>
            <person name="Treitli S.C."/>
            <person name="Pyrih J."/>
            <person name="Halakuc P."/>
            <person name="Pipaliya S.V."/>
            <person name="Vacek V."/>
            <person name="Brzon O."/>
            <person name="Soukal P."/>
            <person name="Eme L."/>
            <person name="Dacks J.B."/>
            <person name="Karnkowska A."/>
            <person name="Elias M."/>
            <person name="Hampl V."/>
        </authorList>
    </citation>
    <scope>NUCLEOTIDE SEQUENCE</scope>
    <source>
        <strain evidence="2">RCP-MX</strain>
    </source>
</reference>
<proteinExistence type="predicted"/>
<protein>
    <submittedName>
        <fullName evidence="2">Uncharacterized protein</fullName>
    </submittedName>
</protein>
<keyword evidence="3" id="KW-1185">Reference proteome</keyword>
<sequence length="78" mass="8189">MNRYVLFTEVHESFLRSPSPILSPPPSSGHTQGVSTPVRGAPLAAPVDIGPSQLTNGSIVSSVQPILFEGGTPWPRPA</sequence>
<feature type="region of interest" description="Disordered" evidence="1">
    <location>
        <begin position="16"/>
        <end position="49"/>
    </location>
</feature>
<dbReference type="EMBL" id="JAPMOS010000067">
    <property type="protein sequence ID" value="KAJ4456546.1"/>
    <property type="molecule type" value="Genomic_DNA"/>
</dbReference>
<evidence type="ECO:0000313" key="2">
    <source>
        <dbReference type="EMBL" id="KAJ4456546.1"/>
    </source>
</evidence>
<dbReference type="Proteomes" id="UP001141327">
    <property type="component" value="Unassembled WGS sequence"/>
</dbReference>
<organism evidence="2 3">
    <name type="scientific">Paratrimastix pyriformis</name>
    <dbReference type="NCBI Taxonomy" id="342808"/>
    <lineage>
        <taxon>Eukaryota</taxon>
        <taxon>Metamonada</taxon>
        <taxon>Preaxostyla</taxon>
        <taxon>Paratrimastigidae</taxon>
        <taxon>Paratrimastix</taxon>
    </lineage>
</organism>
<accession>A0ABQ8UDM7</accession>
<name>A0ABQ8UDM7_9EUKA</name>
<gene>
    <name evidence="2" type="ORF">PAPYR_8190</name>
</gene>
<comment type="caution">
    <text evidence="2">The sequence shown here is derived from an EMBL/GenBank/DDBJ whole genome shotgun (WGS) entry which is preliminary data.</text>
</comment>
<evidence type="ECO:0000313" key="3">
    <source>
        <dbReference type="Proteomes" id="UP001141327"/>
    </source>
</evidence>